<accession>A0A317V208</accession>
<dbReference type="AlphaFoldDB" id="A0A317V208"/>
<gene>
    <name evidence="2" type="ORF">BO94DRAFT_590753</name>
</gene>
<keyword evidence="3" id="KW-1185">Reference proteome</keyword>
<reference evidence="2 3" key="1">
    <citation type="submission" date="2016-12" db="EMBL/GenBank/DDBJ databases">
        <title>The genomes of Aspergillus section Nigri reveals drivers in fungal speciation.</title>
        <authorList>
            <consortium name="DOE Joint Genome Institute"/>
            <person name="Vesth T.C."/>
            <person name="Nybo J."/>
            <person name="Theobald S."/>
            <person name="Brandl J."/>
            <person name="Frisvad J.C."/>
            <person name="Nielsen K.F."/>
            <person name="Lyhne E.K."/>
            <person name="Kogle M.E."/>
            <person name="Kuo A."/>
            <person name="Riley R."/>
            <person name="Clum A."/>
            <person name="Nolan M."/>
            <person name="Lipzen A."/>
            <person name="Salamov A."/>
            <person name="Henrissat B."/>
            <person name="Wiebenga A."/>
            <person name="De Vries R.P."/>
            <person name="Grigoriev I.V."/>
            <person name="Mortensen U.H."/>
            <person name="Andersen M.R."/>
            <person name="Baker S.E."/>
        </authorList>
    </citation>
    <scope>NUCLEOTIDE SEQUENCE [LARGE SCALE GENOMIC DNA]</scope>
    <source>
        <strain evidence="2 3">CBS 115572</strain>
    </source>
</reference>
<evidence type="ECO:0000313" key="2">
    <source>
        <dbReference type="EMBL" id="PWY68115.1"/>
    </source>
</evidence>
<proteinExistence type="predicted"/>
<evidence type="ECO:0008006" key="4">
    <source>
        <dbReference type="Google" id="ProtNLM"/>
    </source>
</evidence>
<dbReference type="Gene3D" id="1.20.58.80">
    <property type="entry name" value="Phosphotransferase system, lactose/cellobiose-type IIA subunit"/>
    <property type="match status" value="1"/>
</dbReference>
<comment type="caution">
    <text evidence="2">The sequence shown here is derived from an EMBL/GenBank/DDBJ whole genome shotgun (WGS) entry which is preliminary data.</text>
</comment>
<protein>
    <recommendedName>
        <fullName evidence="4">USP8 dimerisation domain-containing protein</fullName>
    </recommendedName>
</protein>
<dbReference type="OrthoDB" id="292964at2759"/>
<evidence type="ECO:0000313" key="3">
    <source>
        <dbReference type="Proteomes" id="UP000246702"/>
    </source>
</evidence>
<feature type="region of interest" description="Disordered" evidence="1">
    <location>
        <begin position="1"/>
        <end position="60"/>
    </location>
</feature>
<dbReference type="RefSeq" id="XP_025462137.1">
    <property type="nucleotide sequence ID" value="XM_025616056.1"/>
</dbReference>
<dbReference type="GeneID" id="37118199"/>
<name>A0A317V208_9EURO</name>
<sequence length="236" mass="26202">MSSDAAALPSPPDFAPWENAPRRPHSLGGMHPGGRSTAGLGSYQAYSYGPSPGSQPARFPNLKDLQDEAAALDMSEDTSIINLDSMQLSILLERAQVAIDRARELANTEQVDRAYVQYLRASEITINIIPNHPDYRVTASQRPGWYKRFRDLMMAVRMKQGTMDDIKQQILENNLLSNVQPAGPPRQTPHDQGHRSYPLDFCRLLDQEAAQPTLATTDCECLAPRSSNNRPNQMGN</sequence>
<dbReference type="Proteomes" id="UP000246702">
    <property type="component" value="Unassembled WGS sequence"/>
</dbReference>
<dbReference type="STRING" id="1450535.A0A317V208"/>
<dbReference type="EMBL" id="MSFK01000045">
    <property type="protein sequence ID" value="PWY68115.1"/>
    <property type="molecule type" value="Genomic_DNA"/>
</dbReference>
<evidence type="ECO:0000256" key="1">
    <source>
        <dbReference type="SAM" id="MobiDB-lite"/>
    </source>
</evidence>
<organism evidence="2 3">
    <name type="scientific">Aspergillus sclerotioniger CBS 115572</name>
    <dbReference type="NCBI Taxonomy" id="1450535"/>
    <lineage>
        <taxon>Eukaryota</taxon>
        <taxon>Fungi</taxon>
        <taxon>Dikarya</taxon>
        <taxon>Ascomycota</taxon>
        <taxon>Pezizomycotina</taxon>
        <taxon>Eurotiomycetes</taxon>
        <taxon>Eurotiomycetidae</taxon>
        <taxon>Eurotiales</taxon>
        <taxon>Aspergillaceae</taxon>
        <taxon>Aspergillus</taxon>
        <taxon>Aspergillus subgen. Circumdati</taxon>
    </lineage>
</organism>